<evidence type="ECO:0000313" key="3">
    <source>
        <dbReference type="EMBL" id="KIK22206.1"/>
    </source>
</evidence>
<evidence type="ECO:0000313" key="4">
    <source>
        <dbReference type="Proteomes" id="UP000054018"/>
    </source>
</evidence>
<sequence>MNAKNLGVYEGTRFMLHWESNTQVTASGGTNNLYPRTSEVGLVAVASTDTLGRSQFFPLPLRVLDATDYIAQIEHAEGTMKCITDIDTSILPRKSSRDVDDIHAGPPEGEPDTTNNVSALPLNRTCLPDSALGCRVCLRSEHTKTISSDQKKLPRSHSLGILLCQFYTGISTLVGLTMFSWAFLITASRYRSVGGILVWDGRLE</sequence>
<evidence type="ECO:0000256" key="2">
    <source>
        <dbReference type="SAM" id="Phobius"/>
    </source>
</evidence>
<dbReference type="Proteomes" id="UP000054018">
    <property type="component" value="Unassembled WGS sequence"/>
</dbReference>
<proteinExistence type="predicted"/>
<keyword evidence="2" id="KW-0472">Membrane</keyword>
<feature type="transmembrane region" description="Helical" evidence="2">
    <location>
        <begin position="159"/>
        <end position="184"/>
    </location>
</feature>
<organism evidence="3 4">
    <name type="scientific">Pisolithus microcarpus 441</name>
    <dbReference type="NCBI Taxonomy" id="765257"/>
    <lineage>
        <taxon>Eukaryota</taxon>
        <taxon>Fungi</taxon>
        <taxon>Dikarya</taxon>
        <taxon>Basidiomycota</taxon>
        <taxon>Agaricomycotina</taxon>
        <taxon>Agaricomycetes</taxon>
        <taxon>Agaricomycetidae</taxon>
        <taxon>Boletales</taxon>
        <taxon>Sclerodermatineae</taxon>
        <taxon>Pisolithaceae</taxon>
        <taxon>Pisolithus</taxon>
    </lineage>
</organism>
<evidence type="ECO:0000256" key="1">
    <source>
        <dbReference type="SAM" id="MobiDB-lite"/>
    </source>
</evidence>
<gene>
    <name evidence="3" type="ORF">PISMIDRAFT_509823</name>
</gene>
<dbReference type="EMBL" id="KN833742">
    <property type="protein sequence ID" value="KIK22206.1"/>
    <property type="molecule type" value="Genomic_DNA"/>
</dbReference>
<protein>
    <submittedName>
        <fullName evidence="3">Uncharacterized protein</fullName>
    </submittedName>
</protein>
<feature type="region of interest" description="Disordered" evidence="1">
    <location>
        <begin position="96"/>
        <end position="116"/>
    </location>
</feature>
<reference evidence="3 4" key="1">
    <citation type="submission" date="2014-04" db="EMBL/GenBank/DDBJ databases">
        <authorList>
            <consortium name="DOE Joint Genome Institute"/>
            <person name="Kuo A."/>
            <person name="Kohler A."/>
            <person name="Costa M.D."/>
            <person name="Nagy L.G."/>
            <person name="Floudas D."/>
            <person name="Copeland A."/>
            <person name="Barry K.W."/>
            <person name="Cichocki N."/>
            <person name="Veneault-Fourrey C."/>
            <person name="LaButti K."/>
            <person name="Lindquist E.A."/>
            <person name="Lipzen A."/>
            <person name="Lundell T."/>
            <person name="Morin E."/>
            <person name="Murat C."/>
            <person name="Sun H."/>
            <person name="Tunlid A."/>
            <person name="Henrissat B."/>
            <person name="Grigoriev I.V."/>
            <person name="Hibbett D.S."/>
            <person name="Martin F."/>
            <person name="Nordberg H.P."/>
            <person name="Cantor M.N."/>
            <person name="Hua S.X."/>
        </authorList>
    </citation>
    <scope>NUCLEOTIDE SEQUENCE [LARGE SCALE GENOMIC DNA]</scope>
    <source>
        <strain evidence="3 4">441</strain>
    </source>
</reference>
<dbReference type="HOGENOM" id="CLU_1343744_0_0_1"/>
<accession>A0A0C9YZJ4</accession>
<dbReference type="AlphaFoldDB" id="A0A0C9YZJ4"/>
<reference evidence="4" key="2">
    <citation type="submission" date="2015-01" db="EMBL/GenBank/DDBJ databases">
        <title>Evolutionary Origins and Diversification of the Mycorrhizal Mutualists.</title>
        <authorList>
            <consortium name="DOE Joint Genome Institute"/>
            <consortium name="Mycorrhizal Genomics Consortium"/>
            <person name="Kohler A."/>
            <person name="Kuo A."/>
            <person name="Nagy L.G."/>
            <person name="Floudas D."/>
            <person name="Copeland A."/>
            <person name="Barry K.W."/>
            <person name="Cichocki N."/>
            <person name="Veneault-Fourrey C."/>
            <person name="LaButti K."/>
            <person name="Lindquist E.A."/>
            <person name="Lipzen A."/>
            <person name="Lundell T."/>
            <person name="Morin E."/>
            <person name="Murat C."/>
            <person name="Riley R."/>
            <person name="Ohm R."/>
            <person name="Sun H."/>
            <person name="Tunlid A."/>
            <person name="Henrissat B."/>
            <person name="Grigoriev I.V."/>
            <person name="Hibbett D.S."/>
            <person name="Martin F."/>
        </authorList>
    </citation>
    <scope>NUCLEOTIDE SEQUENCE [LARGE SCALE GENOMIC DNA]</scope>
    <source>
        <strain evidence="4">441</strain>
    </source>
</reference>
<keyword evidence="2" id="KW-0812">Transmembrane</keyword>
<name>A0A0C9YZJ4_9AGAM</name>
<keyword evidence="4" id="KW-1185">Reference proteome</keyword>
<keyword evidence="2" id="KW-1133">Transmembrane helix</keyword>